<dbReference type="Pfam" id="PF00496">
    <property type="entry name" value="SBP_bac_5"/>
    <property type="match status" value="1"/>
</dbReference>
<dbReference type="InterPro" id="IPR039424">
    <property type="entry name" value="SBP_5"/>
</dbReference>
<dbReference type="Gene3D" id="3.90.76.10">
    <property type="entry name" value="Dipeptide-binding Protein, Domain 1"/>
    <property type="match status" value="1"/>
</dbReference>
<dbReference type="CDD" id="cd00995">
    <property type="entry name" value="PBP2_NikA_DppA_OppA_like"/>
    <property type="match status" value="1"/>
</dbReference>
<dbReference type="PIRSF" id="PIRSF002741">
    <property type="entry name" value="MppA"/>
    <property type="match status" value="1"/>
</dbReference>
<dbReference type="GO" id="GO:0042597">
    <property type="term" value="C:periplasmic space"/>
    <property type="evidence" value="ECO:0007669"/>
    <property type="project" value="UniProtKB-ARBA"/>
</dbReference>
<dbReference type="GO" id="GO:1904680">
    <property type="term" value="F:peptide transmembrane transporter activity"/>
    <property type="evidence" value="ECO:0007669"/>
    <property type="project" value="TreeGrafter"/>
</dbReference>
<comment type="similarity">
    <text evidence="2">Belongs to the bacterial solute-binding protein 5 family.</text>
</comment>
<dbReference type="InterPro" id="IPR000914">
    <property type="entry name" value="SBP_5_dom"/>
</dbReference>
<keyword evidence="4" id="KW-0732">Signal</keyword>
<dbReference type="PANTHER" id="PTHR30290:SF10">
    <property type="entry name" value="PERIPLASMIC OLIGOPEPTIDE-BINDING PROTEIN-RELATED"/>
    <property type="match status" value="1"/>
</dbReference>
<gene>
    <name evidence="7" type="ORF">UFOPK3001_00174</name>
    <name evidence="8" type="ORF">UFOPK3954_00288</name>
</gene>
<proteinExistence type="inferred from homology"/>
<dbReference type="InterPro" id="IPR030678">
    <property type="entry name" value="Peptide/Ni-bd"/>
</dbReference>
<evidence type="ECO:0000256" key="5">
    <source>
        <dbReference type="SAM" id="MobiDB-lite"/>
    </source>
</evidence>
<evidence type="ECO:0000256" key="1">
    <source>
        <dbReference type="ARBA" id="ARBA00004196"/>
    </source>
</evidence>
<name>A0A6J7MBW8_9ZZZZ</name>
<dbReference type="GO" id="GO:0043190">
    <property type="term" value="C:ATP-binding cassette (ABC) transporter complex"/>
    <property type="evidence" value="ECO:0007669"/>
    <property type="project" value="InterPro"/>
</dbReference>
<dbReference type="SUPFAM" id="SSF53850">
    <property type="entry name" value="Periplasmic binding protein-like II"/>
    <property type="match status" value="1"/>
</dbReference>
<feature type="domain" description="Solute-binding protein family 5" evidence="6">
    <location>
        <begin position="105"/>
        <end position="458"/>
    </location>
</feature>
<feature type="region of interest" description="Disordered" evidence="5">
    <location>
        <begin position="21"/>
        <end position="57"/>
    </location>
</feature>
<protein>
    <submittedName>
        <fullName evidence="8">Unannotated protein</fullName>
    </submittedName>
</protein>
<dbReference type="PANTHER" id="PTHR30290">
    <property type="entry name" value="PERIPLASMIC BINDING COMPONENT OF ABC TRANSPORTER"/>
    <property type="match status" value="1"/>
</dbReference>
<evidence type="ECO:0000313" key="8">
    <source>
        <dbReference type="EMBL" id="CAB4976792.1"/>
    </source>
</evidence>
<dbReference type="Gene3D" id="3.40.190.10">
    <property type="entry name" value="Periplasmic binding protein-like II"/>
    <property type="match status" value="1"/>
</dbReference>
<evidence type="ECO:0000313" key="7">
    <source>
        <dbReference type="EMBL" id="CAB4790223.1"/>
    </source>
</evidence>
<dbReference type="PROSITE" id="PS51257">
    <property type="entry name" value="PROKAR_LIPOPROTEIN"/>
    <property type="match status" value="1"/>
</dbReference>
<comment type="subcellular location">
    <subcellularLocation>
        <location evidence="1">Cell envelope</location>
    </subcellularLocation>
</comment>
<evidence type="ECO:0000259" key="6">
    <source>
        <dbReference type="Pfam" id="PF00496"/>
    </source>
</evidence>
<evidence type="ECO:0000256" key="4">
    <source>
        <dbReference type="ARBA" id="ARBA00022729"/>
    </source>
</evidence>
<organism evidence="8">
    <name type="scientific">freshwater metagenome</name>
    <dbReference type="NCBI Taxonomy" id="449393"/>
    <lineage>
        <taxon>unclassified sequences</taxon>
        <taxon>metagenomes</taxon>
        <taxon>ecological metagenomes</taxon>
    </lineage>
</organism>
<dbReference type="AlphaFoldDB" id="A0A6J7MBW8"/>
<accession>A0A6J7MBW8</accession>
<dbReference type="Gene3D" id="3.10.105.10">
    <property type="entry name" value="Dipeptide-binding Protein, Domain 3"/>
    <property type="match status" value="1"/>
</dbReference>
<evidence type="ECO:0000256" key="2">
    <source>
        <dbReference type="ARBA" id="ARBA00005695"/>
    </source>
</evidence>
<dbReference type="GO" id="GO:0030313">
    <property type="term" value="C:cell envelope"/>
    <property type="evidence" value="ECO:0007669"/>
    <property type="project" value="UniProtKB-SubCell"/>
</dbReference>
<reference evidence="8" key="1">
    <citation type="submission" date="2020-05" db="EMBL/GenBank/DDBJ databases">
        <authorList>
            <person name="Chiriac C."/>
            <person name="Salcher M."/>
            <person name="Ghai R."/>
            <person name="Kavagutti S V."/>
        </authorList>
    </citation>
    <scope>NUCLEOTIDE SEQUENCE</scope>
</reference>
<sequence length="547" mass="58173">MRRHRIVVAAAVLAIMASACGGKSSTNSSTSSSPETTTAGSETTAATPAESTTPAPAQDATLKLAFTSDMDPPDPDTNYQVQGSNVMGSVYEGLLEYAPDSSTEFKGLLAESWTAAADGLSYTFKLRSGLTFADGTPLTSVELKAGFERRSNEAVKSPSSYMLLPVAGYETPDPLTFIVKMKYPESAFLSYMASSFSPKAINPKVLADNAADNAIEYLKTQSAGSGPYVISTFVLGQEYQLTRNENYWGEKPYYAKVSIRIIPDAASQVVQLQGGDLDILAGQPAATTSTFEGSKDFQVVTFPVLRKAQLWVNTQAGPTADPAFRAALRSAIDRASLVDQVWGKYATVSKQMYPTGMIADGLAADDWTFDPAPLSGLAAGKKITLAYPADRPADQQAAEALQTQLSATGLDVELVPTQDADAYGWASDLSSAPNLYYRVPFPDSNHPDTWARLFWYNNVASGFGGFLNFLGSGTTAGDTAMDAGLPAVDDKVVAEKYDAAAKELHDQVGIITLADVPDVFIAKAGITGFAHWLPMPLTLALKVLRVG</sequence>
<dbReference type="EMBL" id="CAFBON010000017">
    <property type="protein sequence ID" value="CAB4976792.1"/>
    <property type="molecule type" value="Genomic_DNA"/>
</dbReference>
<dbReference type="GO" id="GO:0015833">
    <property type="term" value="P:peptide transport"/>
    <property type="evidence" value="ECO:0007669"/>
    <property type="project" value="TreeGrafter"/>
</dbReference>
<keyword evidence="3" id="KW-0813">Transport</keyword>
<evidence type="ECO:0000256" key="3">
    <source>
        <dbReference type="ARBA" id="ARBA00022448"/>
    </source>
</evidence>
<dbReference type="EMBL" id="CAFAAJ010000007">
    <property type="protein sequence ID" value="CAB4790223.1"/>
    <property type="molecule type" value="Genomic_DNA"/>
</dbReference>